<accession>A0A845GGE1</accession>
<sequence length="295" mass="32081">MQLIPIQAPDGVQLALYKVPGNGGPAVILTHGTFSNHRSCLGLAQKLAEDGFSPWIFEWRGHGKSHAPSAPATLDDVANYDIPTVLHAVKEFQKQDKVFFVGHSGGGLAVSMWMARNPDLAKEQVHGVVLMAAQATCAARTLKKRTLISLIDLFLKVTRSAPGHHLKIGPEPESFALMRQWCKWNLTKKFAGLDGFDYLQHLQKVTVPVLALSGAGDLFIAPTSGCLALAESFGGQHVQFQQCGRASGYSEDYTHDRLILSKPASVQIWPMVSEWLSSNFGQPSALSPRTTTAVR</sequence>
<protein>
    <submittedName>
        <fullName evidence="2">Alpha/beta fold hydrolase</fullName>
    </submittedName>
</protein>
<dbReference type="Gene3D" id="3.40.50.1820">
    <property type="entry name" value="alpha/beta hydrolase"/>
    <property type="match status" value="1"/>
</dbReference>
<dbReference type="AlphaFoldDB" id="A0A845GGE1"/>
<feature type="domain" description="Serine aminopeptidase S33" evidence="1">
    <location>
        <begin position="26"/>
        <end position="236"/>
    </location>
</feature>
<reference evidence="2" key="1">
    <citation type="submission" date="2019-12" db="EMBL/GenBank/DDBJ databases">
        <title>Novel species isolated from a subtropical stream in China.</title>
        <authorList>
            <person name="Lu H."/>
        </authorList>
    </citation>
    <scope>NUCLEOTIDE SEQUENCE [LARGE SCALE GENOMIC DNA]</scope>
    <source>
        <strain evidence="2">FT81W</strain>
    </source>
</reference>
<keyword evidence="2" id="KW-0378">Hydrolase</keyword>
<evidence type="ECO:0000313" key="3">
    <source>
        <dbReference type="Proteomes" id="UP000447355"/>
    </source>
</evidence>
<dbReference type="EMBL" id="WWCX01000001">
    <property type="protein sequence ID" value="MYM92306.1"/>
    <property type="molecule type" value="Genomic_DNA"/>
</dbReference>
<dbReference type="SUPFAM" id="SSF53474">
    <property type="entry name" value="alpha/beta-Hydrolases"/>
    <property type="match status" value="1"/>
</dbReference>
<proteinExistence type="predicted"/>
<name>A0A845GGE1_9BURK</name>
<dbReference type="PANTHER" id="PTHR43798">
    <property type="entry name" value="MONOACYLGLYCEROL LIPASE"/>
    <property type="match status" value="1"/>
</dbReference>
<gene>
    <name evidence="2" type="ORF">GTP90_00355</name>
</gene>
<dbReference type="InterPro" id="IPR029058">
    <property type="entry name" value="AB_hydrolase_fold"/>
</dbReference>
<evidence type="ECO:0000313" key="2">
    <source>
        <dbReference type="EMBL" id="MYM92306.1"/>
    </source>
</evidence>
<dbReference type="GO" id="GO:0016787">
    <property type="term" value="F:hydrolase activity"/>
    <property type="evidence" value="ECO:0007669"/>
    <property type="project" value="UniProtKB-KW"/>
</dbReference>
<dbReference type="InterPro" id="IPR022742">
    <property type="entry name" value="Hydrolase_4"/>
</dbReference>
<dbReference type="Proteomes" id="UP000447355">
    <property type="component" value="Unassembled WGS sequence"/>
</dbReference>
<dbReference type="GO" id="GO:0016020">
    <property type="term" value="C:membrane"/>
    <property type="evidence" value="ECO:0007669"/>
    <property type="project" value="TreeGrafter"/>
</dbReference>
<dbReference type="InterPro" id="IPR050266">
    <property type="entry name" value="AB_hydrolase_sf"/>
</dbReference>
<comment type="caution">
    <text evidence="2">The sequence shown here is derived from an EMBL/GenBank/DDBJ whole genome shotgun (WGS) entry which is preliminary data.</text>
</comment>
<dbReference type="PANTHER" id="PTHR43798:SF33">
    <property type="entry name" value="HYDROLASE, PUTATIVE (AFU_ORTHOLOGUE AFUA_2G14860)-RELATED"/>
    <property type="match status" value="1"/>
</dbReference>
<dbReference type="Pfam" id="PF12146">
    <property type="entry name" value="Hydrolase_4"/>
    <property type="match status" value="1"/>
</dbReference>
<organism evidence="2 3">
    <name type="scientific">Duganella vulcania</name>
    <dbReference type="NCBI Taxonomy" id="2692166"/>
    <lineage>
        <taxon>Bacteria</taxon>
        <taxon>Pseudomonadati</taxon>
        <taxon>Pseudomonadota</taxon>
        <taxon>Betaproteobacteria</taxon>
        <taxon>Burkholderiales</taxon>
        <taxon>Oxalobacteraceae</taxon>
        <taxon>Telluria group</taxon>
        <taxon>Duganella</taxon>
    </lineage>
</organism>
<evidence type="ECO:0000259" key="1">
    <source>
        <dbReference type="Pfam" id="PF12146"/>
    </source>
</evidence>
<dbReference type="RefSeq" id="WP_161081581.1">
    <property type="nucleotide sequence ID" value="NZ_WWCX01000001.1"/>
</dbReference>